<feature type="transmembrane region" description="Helical" evidence="10">
    <location>
        <begin position="1209"/>
        <end position="1233"/>
    </location>
</feature>
<feature type="domain" description="ABC transporter" evidence="11">
    <location>
        <begin position="498"/>
        <end position="729"/>
    </location>
</feature>
<feature type="region of interest" description="Disordered" evidence="9">
    <location>
        <begin position="861"/>
        <end position="937"/>
    </location>
</feature>
<feature type="transmembrane region" description="Helical" evidence="10">
    <location>
        <begin position="1271"/>
        <end position="1293"/>
    </location>
</feature>
<comment type="similarity">
    <text evidence="2">Belongs to the ABC transporter superfamily. ABCA family.</text>
</comment>
<dbReference type="InterPro" id="IPR003593">
    <property type="entry name" value="AAA+_ATPase"/>
</dbReference>
<dbReference type="Pfam" id="PF12698">
    <property type="entry name" value="ABC2_membrane_3"/>
    <property type="match status" value="2"/>
</dbReference>
<dbReference type="InterPro" id="IPR056264">
    <property type="entry name" value="R2_ABCA1-4-like"/>
</dbReference>
<accession>F2TYE3</accession>
<evidence type="ECO:0000256" key="3">
    <source>
        <dbReference type="ARBA" id="ARBA00022448"/>
    </source>
</evidence>
<feature type="compositionally biased region" description="Acidic residues" evidence="9">
    <location>
        <begin position="888"/>
        <end position="901"/>
    </location>
</feature>
<dbReference type="InterPro" id="IPR003439">
    <property type="entry name" value="ABC_transporter-like_ATP-bd"/>
</dbReference>
<evidence type="ECO:0000256" key="10">
    <source>
        <dbReference type="SAM" id="Phobius"/>
    </source>
</evidence>
<dbReference type="GO" id="GO:0140359">
    <property type="term" value="F:ABC-type transporter activity"/>
    <property type="evidence" value="ECO:0007669"/>
    <property type="project" value="InterPro"/>
</dbReference>
<feature type="region of interest" description="Disordered" evidence="9">
    <location>
        <begin position="816"/>
        <end position="847"/>
    </location>
</feature>
<reference evidence="12" key="1">
    <citation type="submission" date="2009-08" db="EMBL/GenBank/DDBJ databases">
        <title>Annotation of Salpingoeca rosetta.</title>
        <authorList>
            <consortium name="The Broad Institute Genome Sequencing Platform"/>
            <person name="Russ C."/>
            <person name="Cuomo C."/>
            <person name="Burger G."/>
            <person name="Gray M.W."/>
            <person name="Holland P.W.H."/>
            <person name="King N."/>
            <person name="Lang F.B.F."/>
            <person name="Roger A.J."/>
            <person name="Ruiz-Trillo I."/>
            <person name="Young S.K."/>
            <person name="Zeng Q."/>
            <person name="Gargeya S."/>
            <person name="Alvarado L."/>
            <person name="Berlin A."/>
            <person name="Chapman S.B."/>
            <person name="Chen Z."/>
            <person name="Freedman E."/>
            <person name="Gellesch M."/>
            <person name="Goldberg J."/>
            <person name="Griggs A."/>
            <person name="Gujja S."/>
            <person name="Heilman E."/>
            <person name="Heiman D."/>
            <person name="Howarth C."/>
            <person name="Mehta T."/>
            <person name="Neiman D."/>
            <person name="Pearson M."/>
            <person name="Roberts A."/>
            <person name="Saif S."/>
            <person name="Shea T."/>
            <person name="Shenoy N."/>
            <person name="Sisk P."/>
            <person name="Stolte C."/>
            <person name="Sykes S."/>
            <person name="White J."/>
            <person name="Yandava C."/>
            <person name="Haas B."/>
            <person name="Nusbaum C."/>
            <person name="Birren B."/>
        </authorList>
    </citation>
    <scope>NUCLEOTIDE SEQUENCE [LARGE SCALE GENOMIC DNA]</scope>
    <source>
        <strain evidence="12">ATCC 50818</strain>
    </source>
</reference>
<evidence type="ECO:0000256" key="6">
    <source>
        <dbReference type="ARBA" id="ARBA00022840"/>
    </source>
</evidence>
<evidence type="ECO:0000313" key="13">
    <source>
        <dbReference type="Proteomes" id="UP000007799"/>
    </source>
</evidence>
<dbReference type="InterPro" id="IPR026082">
    <property type="entry name" value="ABCA"/>
</dbReference>
<keyword evidence="7 10" id="KW-1133">Transmembrane helix</keyword>
<feature type="transmembrane region" description="Helical" evidence="10">
    <location>
        <begin position="33"/>
        <end position="53"/>
    </location>
</feature>
<dbReference type="PROSITE" id="PS00211">
    <property type="entry name" value="ABC_TRANSPORTER_1"/>
    <property type="match status" value="1"/>
</dbReference>
<keyword evidence="8 10" id="KW-0472">Membrane</keyword>
<dbReference type="OMA" id="SENHSVA"/>
<feature type="transmembrane region" description="Helical" evidence="10">
    <location>
        <begin position="1245"/>
        <end position="1264"/>
    </location>
</feature>
<dbReference type="OrthoDB" id="10255969at2759"/>
<feature type="transmembrane region" description="Helical" evidence="10">
    <location>
        <begin position="319"/>
        <end position="340"/>
    </location>
</feature>
<dbReference type="GO" id="GO:0016887">
    <property type="term" value="F:ATP hydrolysis activity"/>
    <property type="evidence" value="ECO:0007669"/>
    <property type="project" value="InterPro"/>
</dbReference>
<proteinExistence type="inferred from homology"/>
<organism evidence="13">
    <name type="scientific">Salpingoeca rosetta (strain ATCC 50818 / BSB-021)</name>
    <dbReference type="NCBI Taxonomy" id="946362"/>
    <lineage>
        <taxon>Eukaryota</taxon>
        <taxon>Choanoflagellata</taxon>
        <taxon>Craspedida</taxon>
        <taxon>Salpingoecidae</taxon>
        <taxon>Salpingoeca</taxon>
    </lineage>
</organism>
<feature type="transmembrane region" description="Helical" evidence="10">
    <location>
        <begin position="1323"/>
        <end position="1341"/>
    </location>
</feature>
<comment type="subcellular location">
    <subcellularLocation>
        <location evidence="1">Membrane</location>
        <topology evidence="1">Multi-pass membrane protein</topology>
    </subcellularLocation>
</comment>
<dbReference type="Pfam" id="PF00005">
    <property type="entry name" value="ABC_tran"/>
    <property type="match status" value="2"/>
</dbReference>
<dbReference type="InParanoid" id="F2TYE3"/>
<keyword evidence="4 10" id="KW-0812">Transmembrane</keyword>
<dbReference type="CDD" id="cd03263">
    <property type="entry name" value="ABC_subfamily_A"/>
    <property type="match status" value="2"/>
</dbReference>
<evidence type="ECO:0000313" key="12">
    <source>
        <dbReference type="EMBL" id="EGD78617.1"/>
    </source>
</evidence>
<gene>
    <name evidence="12" type="ORF">PTSG_11760</name>
</gene>
<dbReference type="InterPro" id="IPR027417">
    <property type="entry name" value="P-loop_NTPase"/>
</dbReference>
<evidence type="ECO:0000256" key="5">
    <source>
        <dbReference type="ARBA" id="ARBA00022741"/>
    </source>
</evidence>
<dbReference type="RefSeq" id="XP_004997575.1">
    <property type="nucleotide sequence ID" value="XM_004997518.1"/>
</dbReference>
<feature type="compositionally biased region" description="Low complexity" evidence="9">
    <location>
        <begin position="917"/>
        <end position="926"/>
    </location>
</feature>
<dbReference type="Proteomes" id="UP000007799">
    <property type="component" value="Unassembled WGS sequence"/>
</dbReference>
<name>F2TYE3_SALR5</name>
<keyword evidence="3" id="KW-0813">Transport</keyword>
<feature type="domain" description="ABC transporter" evidence="11">
    <location>
        <begin position="1402"/>
        <end position="1643"/>
    </location>
</feature>
<dbReference type="GO" id="GO:0005319">
    <property type="term" value="F:lipid transporter activity"/>
    <property type="evidence" value="ECO:0007669"/>
    <property type="project" value="TreeGrafter"/>
</dbReference>
<dbReference type="EMBL" id="GL832957">
    <property type="protein sequence ID" value="EGD78617.1"/>
    <property type="molecule type" value="Genomic_DNA"/>
</dbReference>
<dbReference type="FunFam" id="3.40.50.300:FF:000933">
    <property type="entry name" value="ABC transporter A family member 7"/>
    <property type="match status" value="1"/>
</dbReference>
<keyword evidence="13" id="KW-1185">Reference proteome</keyword>
<evidence type="ECO:0000256" key="1">
    <source>
        <dbReference type="ARBA" id="ARBA00004141"/>
    </source>
</evidence>
<dbReference type="InterPro" id="IPR017871">
    <property type="entry name" value="ABC_transporter-like_CS"/>
</dbReference>
<dbReference type="PANTHER" id="PTHR19229">
    <property type="entry name" value="ATP-BINDING CASSETTE TRANSPORTER SUBFAMILY A ABCA"/>
    <property type="match status" value="1"/>
</dbReference>
<dbReference type="KEGG" id="sre:PTSG_11760"/>
<evidence type="ECO:0000256" key="4">
    <source>
        <dbReference type="ARBA" id="ARBA00022692"/>
    </source>
</evidence>
<keyword evidence="5" id="KW-0547">Nucleotide-binding</keyword>
<evidence type="ECO:0000256" key="7">
    <source>
        <dbReference type="ARBA" id="ARBA00022989"/>
    </source>
</evidence>
<dbReference type="eggNOG" id="KOG0059">
    <property type="taxonomic scope" value="Eukaryota"/>
</dbReference>
<evidence type="ECO:0000259" key="11">
    <source>
        <dbReference type="PROSITE" id="PS50893"/>
    </source>
</evidence>
<evidence type="ECO:0000256" key="8">
    <source>
        <dbReference type="ARBA" id="ARBA00023136"/>
    </source>
</evidence>
<dbReference type="GO" id="GO:0016020">
    <property type="term" value="C:membrane"/>
    <property type="evidence" value="ECO:0007669"/>
    <property type="project" value="UniProtKB-SubCell"/>
</dbReference>
<dbReference type="Gene3D" id="3.40.50.300">
    <property type="entry name" value="P-loop containing nucleotide triphosphate hydrolases"/>
    <property type="match status" value="2"/>
</dbReference>
<dbReference type="Pfam" id="PF23321">
    <property type="entry name" value="R1_ABCA1"/>
    <property type="match status" value="1"/>
</dbReference>
<sequence length="1725" mass="187840">MPAGARIGSLWEQTKVLFKKNVLVKRRNRRQTMFEMFFPVYMTAIVCLINLAAEKSNFPAETVHMPEPLAPDMLTITPGGVFGYIAHTQSQHTIVNKTLELLADSAPWLAPQPRAFASENDLVEWYNHNQDSLWAAVVFPDTEPGNTFNYTIRMQSTSSAIDSGVASVPHSDKLYTGLGDCRNNSDCSADLYRQSGFLLLQHSLQHAYHVLNGGDPSIVPRVDVAMMPLPAFSEDANAGIRVSAVILTIMAFSPIIQYLMINVVSEKEKGIKDAFYLMGMKPLAYWMSWLLTYMLVLIVPCLLVTAINVLVGVLQNSNFIAVFIVLYAYSLSVTTLAFVFTPFFSKSKVAGVAGSLSNTLISLVIFGLKNKAVSAATKYGVSLVSPCAAAVALEQMLTLDEEGGFNFNSFTRGQYSVFSAVIMMLIDSVLYLVLAWYLDAVVPGNGPTKSPLFFVHSIKSMLCGTPATRASPLSDEQLVLEGDREDESDVMADHEAVIRIENIGKSYSTKDRPALTNVSLRLYEGQIFGLLGHNGAGKTTLHSIITGLRQPSRGRVLVNGLDLCSDAGQDAMRNAMGVCPQHDVLYEKLTVKEHLEIFSGIKGASRDEATFASLLREIDLSDKADTHTDNLSGGQKRKLSVGIALLGDPQILCLDEPSSGMDPYSRRKLWELLQSKRAGRVTLLTTHYMQEADILADRKAILSHGRVQCVGSSLFLKSRYGVGYHLHVAKDASFDHTAVTELVSTHVQSVVPESSQSSTTEVSYALPHAETRNFGPLFQSLSQQRQALGLRSFGVSMTTLEEVFVRLQRIEDERMAEEEQWKEEEESLALAHHQHHESSAGGGSGIVGGLLDKARSLSINAPQGESHTDTLPLHRNTAHAHTGGSNNNEDDEDDEDEEDDGNNGVNGAGSVRVPLLSSSNSTSGSSRQADTFTSDGDGGGPVGMWSVVLALMVVRAKQSLREWRALFFQVVVPAVLLVVSLTVIAKPTSNTSETQPLFDLSPSQYSDMAGLRVPIVDPSGAFARRLNASSGFADSHASTLVLPANVTLQGDDGYLTQNMRGFACAFDALGGSNDTNVTLFYNTTMVHSPAAYVAQVGNSFLGSIDVQVQAASHPLPPKRQLEWDSTIFYTVLLIGIGLSVVPGGFAINAVKDRESKMQHLLEVSGVSGLAYWLADMLRSLSIFSVSVVFAIIVTVAANVEPLTGPGLPLLIILCIVYMPLTILFAFLASYLFSNAETCQSVFPPLNNFLGFIPFIIVGTVDGLGQSNVALILHYVFCIVLPPYSLSGALYYMFRLHTIASFNPDHPHATAKDYWAIDNNVSPTLLIMVASIVLEVAMLYAINNRRRLSNMCFGSAISDVASDNDAAGAELERLGIKEDDDVVHERERCVAARVATTGDADLLRVQRLSKTFVSGGGLCSSAQLSSFVAVRNSSFGVNRGDVLGLLGPNGAGKTTTIAMITGEEVPSSGDVFVCGQNLQTQKWAAMRHMGFCPQFSAVWDNITTEEHLLFFAKLKGRSAAQAEALKRKQLSLLSIEEHEKKQAKQLSGGTQRKLSVAISLINSPDVCLLDEPSTGLDPQSRRVLWNVIKRRLRSTAAVLTTHSMEEAEALCNKIAIMVKGRLVCFGSPTHLKNTYGSGYTLEIKTRAAATERVHAFVRENLPNAKQEETFSGFLSYQLEITDTDLADVFTLLEKHKTELSISEYALSQSTLEQVFLRFAKLQDIEP</sequence>
<feature type="transmembrane region" description="Helical" evidence="10">
    <location>
        <begin position="1180"/>
        <end position="1197"/>
    </location>
</feature>
<feature type="transmembrane region" description="Helical" evidence="10">
    <location>
        <begin position="285"/>
        <end position="307"/>
    </location>
</feature>
<dbReference type="GeneID" id="16078171"/>
<protein>
    <recommendedName>
        <fullName evidence="11">ABC transporter domain-containing protein</fullName>
    </recommendedName>
</protein>
<dbReference type="SMART" id="SM00382">
    <property type="entry name" value="AAA"/>
    <property type="match status" value="2"/>
</dbReference>
<dbReference type="SUPFAM" id="SSF52540">
    <property type="entry name" value="P-loop containing nucleoside triphosphate hydrolases"/>
    <property type="match status" value="2"/>
</dbReference>
<keyword evidence="6" id="KW-0067">ATP-binding</keyword>
<feature type="transmembrane region" description="Helical" evidence="10">
    <location>
        <begin position="415"/>
        <end position="438"/>
    </location>
</feature>
<dbReference type="InterPro" id="IPR013525">
    <property type="entry name" value="ABC2_TM"/>
</dbReference>
<feature type="transmembrane region" description="Helical" evidence="10">
    <location>
        <begin position="1127"/>
        <end position="1147"/>
    </location>
</feature>
<feature type="transmembrane region" description="Helical" evidence="10">
    <location>
        <begin position="242"/>
        <end position="264"/>
    </location>
</feature>
<evidence type="ECO:0000256" key="2">
    <source>
        <dbReference type="ARBA" id="ARBA00008869"/>
    </source>
</evidence>
<dbReference type="PROSITE" id="PS50893">
    <property type="entry name" value="ABC_TRANSPORTER_2"/>
    <property type="match status" value="2"/>
</dbReference>
<dbReference type="GO" id="GO:0005524">
    <property type="term" value="F:ATP binding"/>
    <property type="evidence" value="ECO:0007669"/>
    <property type="project" value="UniProtKB-KW"/>
</dbReference>
<evidence type="ECO:0000256" key="9">
    <source>
        <dbReference type="SAM" id="MobiDB-lite"/>
    </source>
</evidence>
<dbReference type="FunFam" id="3.40.50.300:FF:000335">
    <property type="entry name" value="ATP binding cassette subfamily A member 5"/>
    <property type="match status" value="1"/>
</dbReference>
<dbReference type="PANTHER" id="PTHR19229:SF250">
    <property type="entry name" value="ABC TRANSPORTER DOMAIN-CONTAINING PROTEIN-RELATED"/>
    <property type="match status" value="1"/>
</dbReference>